<dbReference type="RefSeq" id="WP_167301899.1">
    <property type="nucleotide sequence ID" value="NZ_JAASQR010000001.1"/>
</dbReference>
<evidence type="ECO:0008006" key="3">
    <source>
        <dbReference type="Google" id="ProtNLM"/>
    </source>
</evidence>
<organism evidence="1 2">
    <name type="scientific">Sphingobium vermicomposti</name>
    <dbReference type="NCBI Taxonomy" id="529005"/>
    <lineage>
        <taxon>Bacteria</taxon>
        <taxon>Pseudomonadati</taxon>
        <taxon>Pseudomonadota</taxon>
        <taxon>Alphaproteobacteria</taxon>
        <taxon>Sphingomonadales</taxon>
        <taxon>Sphingomonadaceae</taxon>
        <taxon>Sphingobium</taxon>
    </lineage>
</organism>
<protein>
    <recommendedName>
        <fullName evidence="3">Phasin family protein</fullName>
    </recommendedName>
</protein>
<reference evidence="1 2" key="1">
    <citation type="submission" date="2020-03" db="EMBL/GenBank/DDBJ databases">
        <title>Genomic Encyclopedia of Type Strains, Phase IV (KMG-IV): sequencing the most valuable type-strain genomes for metagenomic binning, comparative biology and taxonomic classification.</title>
        <authorList>
            <person name="Goeker M."/>
        </authorList>
    </citation>
    <scope>NUCLEOTIDE SEQUENCE [LARGE SCALE GENOMIC DNA]</scope>
    <source>
        <strain evidence="1 2">DSM 21299</strain>
    </source>
</reference>
<accession>A0A846LZG6</accession>
<gene>
    <name evidence="1" type="ORF">FHS54_000168</name>
</gene>
<dbReference type="Proteomes" id="UP000576821">
    <property type="component" value="Unassembled WGS sequence"/>
</dbReference>
<keyword evidence="2" id="KW-1185">Reference proteome</keyword>
<dbReference type="EMBL" id="JAASQR010000001">
    <property type="protein sequence ID" value="NIJ15219.1"/>
    <property type="molecule type" value="Genomic_DNA"/>
</dbReference>
<evidence type="ECO:0000313" key="2">
    <source>
        <dbReference type="Proteomes" id="UP000576821"/>
    </source>
</evidence>
<proteinExistence type="predicted"/>
<dbReference type="AlphaFoldDB" id="A0A846LZG6"/>
<evidence type="ECO:0000313" key="1">
    <source>
        <dbReference type="EMBL" id="NIJ15219.1"/>
    </source>
</evidence>
<sequence length="65" mass="7076">MFELLSVGLEMQKRMIDIHMQGIEAAQDMVETAQRNVDAGLAATPAGEAGAKAITRWMRLWGMGA</sequence>
<comment type="caution">
    <text evidence="1">The sequence shown here is derived from an EMBL/GenBank/DDBJ whole genome shotgun (WGS) entry which is preliminary data.</text>
</comment>
<name>A0A846LZG6_9SPHN</name>